<feature type="compositionally biased region" description="Acidic residues" evidence="2">
    <location>
        <begin position="195"/>
        <end position="213"/>
    </location>
</feature>
<evidence type="ECO:0000313" key="4">
    <source>
        <dbReference type="Proteomes" id="UP000034680"/>
    </source>
</evidence>
<protein>
    <submittedName>
        <fullName evidence="3">Uncharacterized protein</fullName>
    </submittedName>
</protein>
<gene>
    <name evidence="3" type="ORF">UCDDA912_g10000</name>
</gene>
<proteinExistence type="predicted"/>
<dbReference type="EMBL" id="LCUC01000551">
    <property type="protein sequence ID" value="KKY30068.1"/>
    <property type="molecule type" value="Genomic_DNA"/>
</dbReference>
<feature type="compositionally biased region" description="Basic and acidic residues" evidence="2">
    <location>
        <begin position="32"/>
        <end position="70"/>
    </location>
</feature>
<feature type="region of interest" description="Disordered" evidence="2">
    <location>
        <begin position="284"/>
        <end position="390"/>
    </location>
</feature>
<feature type="compositionally biased region" description="Polar residues" evidence="2">
    <location>
        <begin position="285"/>
        <end position="303"/>
    </location>
</feature>
<name>A0A0G2H493_9PEZI</name>
<reference evidence="3 4" key="2">
    <citation type="submission" date="2015-05" db="EMBL/GenBank/DDBJ databases">
        <authorList>
            <person name="Morales-Cruz A."/>
            <person name="Amrine K.C."/>
            <person name="Cantu D."/>
        </authorList>
    </citation>
    <scope>NUCLEOTIDE SEQUENCE [LARGE SCALE GENOMIC DNA]</scope>
    <source>
        <strain evidence="3">DA912</strain>
    </source>
</reference>
<keyword evidence="1" id="KW-0175">Coiled coil</keyword>
<feature type="coiled-coil region" evidence="1">
    <location>
        <begin position="116"/>
        <end position="143"/>
    </location>
</feature>
<evidence type="ECO:0000256" key="2">
    <source>
        <dbReference type="SAM" id="MobiDB-lite"/>
    </source>
</evidence>
<evidence type="ECO:0000256" key="1">
    <source>
        <dbReference type="SAM" id="Coils"/>
    </source>
</evidence>
<dbReference type="Proteomes" id="UP000034680">
    <property type="component" value="Unassembled WGS sequence"/>
</dbReference>
<evidence type="ECO:0000313" key="3">
    <source>
        <dbReference type="EMBL" id="KKY30068.1"/>
    </source>
</evidence>
<dbReference type="AlphaFoldDB" id="A0A0G2H493"/>
<feature type="compositionally biased region" description="Polar residues" evidence="2">
    <location>
        <begin position="317"/>
        <end position="340"/>
    </location>
</feature>
<organism evidence="3 4">
    <name type="scientific">Diaporthe ampelina</name>
    <dbReference type="NCBI Taxonomy" id="1214573"/>
    <lineage>
        <taxon>Eukaryota</taxon>
        <taxon>Fungi</taxon>
        <taxon>Dikarya</taxon>
        <taxon>Ascomycota</taxon>
        <taxon>Pezizomycotina</taxon>
        <taxon>Sordariomycetes</taxon>
        <taxon>Sordariomycetidae</taxon>
        <taxon>Diaporthales</taxon>
        <taxon>Diaporthaceae</taxon>
        <taxon>Diaporthe</taxon>
    </lineage>
</organism>
<feature type="compositionally biased region" description="Acidic residues" evidence="2">
    <location>
        <begin position="424"/>
        <end position="451"/>
    </location>
</feature>
<keyword evidence="4" id="KW-1185">Reference proteome</keyword>
<dbReference type="OrthoDB" id="5239764at2759"/>
<sequence>MLESWRANIVIAGVSREDAGDREAMNQAGNEKIGDENDKSEVEVNKKEGKIEGGGKQGAKDQADKEKEGNEPALAYDSREVAEALAESVTLTERDMAEWKEAFDQEMAAEPNFRSKRAWTARVSESQKEAKTLEEQVRKLEVYKSEWVAKSTMQAADHLLDELQKFRVELRMDRKAFWDEFDQEGSELLLRDTEAEQNTEDEVQEEAQQDEAQEIGVGGENSQTATSEAEKDDAQMTGIEEHKARNQLLGYQTRGAAIARLGSGQVINKKDTTTLHLVPTPLWRNASNLPMSLPQDTSLSTPGIRSGGVEGTDSEPKQTTDQTSTTSLPQDTSPTTSGIRTGSDAGIGGGENESTVDDHARSTSDAGALPQGSTVGGETDSPPAVSIGQSPIVVPNMRYIRPQWESFAGLEEPTYGANDYSANEVDDDEEEDEDEDETDEVDYWGVDDVDP</sequence>
<feature type="region of interest" description="Disordered" evidence="2">
    <location>
        <begin position="409"/>
        <end position="451"/>
    </location>
</feature>
<feature type="region of interest" description="Disordered" evidence="2">
    <location>
        <begin position="12"/>
        <end position="79"/>
    </location>
</feature>
<accession>A0A0G2H493</accession>
<feature type="region of interest" description="Disordered" evidence="2">
    <location>
        <begin position="194"/>
        <end position="235"/>
    </location>
</feature>
<comment type="caution">
    <text evidence="3">The sequence shown here is derived from an EMBL/GenBank/DDBJ whole genome shotgun (WGS) entry which is preliminary data.</text>
</comment>
<feature type="compositionally biased region" description="Basic and acidic residues" evidence="2">
    <location>
        <begin position="15"/>
        <end position="24"/>
    </location>
</feature>
<reference evidence="3 4" key="1">
    <citation type="submission" date="2015-05" db="EMBL/GenBank/DDBJ databases">
        <title>Distinctive expansion of gene families associated with plant cell wall degradation and secondary metabolism in the genomes of grapevine trunk pathogens.</title>
        <authorList>
            <person name="Lawrence D.P."/>
            <person name="Travadon R."/>
            <person name="Rolshausen P.E."/>
            <person name="Baumgartner K."/>
        </authorList>
    </citation>
    <scope>NUCLEOTIDE SEQUENCE [LARGE SCALE GENOMIC DNA]</scope>
    <source>
        <strain evidence="3">DA912</strain>
    </source>
</reference>